<dbReference type="Pfam" id="PF00753">
    <property type="entry name" value="Lactamase_B"/>
    <property type="match status" value="2"/>
</dbReference>
<evidence type="ECO:0000256" key="5">
    <source>
        <dbReference type="ARBA" id="ARBA00022833"/>
    </source>
</evidence>
<dbReference type="GO" id="GO:0046872">
    <property type="term" value="F:metal ion binding"/>
    <property type="evidence" value="ECO:0007669"/>
    <property type="project" value="UniProtKB-KW"/>
</dbReference>
<dbReference type="EMBL" id="SPUK01000003">
    <property type="protein sequence ID" value="TQV98332.1"/>
    <property type="molecule type" value="Genomic_DNA"/>
</dbReference>
<dbReference type="CDD" id="cd07722">
    <property type="entry name" value="LACTB2-like_MBL-fold"/>
    <property type="match status" value="1"/>
</dbReference>
<feature type="domain" description="Metallo-beta-lactamase" evidence="6">
    <location>
        <begin position="78"/>
        <end position="232"/>
    </location>
</feature>
<dbReference type="InterPro" id="IPR047921">
    <property type="entry name" value="LACTB2-like_MBL-fold"/>
</dbReference>
<keyword evidence="8" id="KW-1185">Reference proteome</keyword>
<evidence type="ECO:0000313" key="7">
    <source>
        <dbReference type="EMBL" id="TQV98332.1"/>
    </source>
</evidence>
<dbReference type="SMART" id="SM00849">
    <property type="entry name" value="Lactamase_B"/>
    <property type="match status" value="1"/>
</dbReference>
<dbReference type="GO" id="GO:0044550">
    <property type="term" value="P:secondary metabolite biosynthetic process"/>
    <property type="evidence" value="ECO:0007669"/>
    <property type="project" value="UniProtKB-ARBA"/>
</dbReference>
<dbReference type="Pfam" id="PF17778">
    <property type="entry name" value="WHD_BLACT"/>
    <property type="match status" value="1"/>
</dbReference>
<keyword evidence="3" id="KW-0479">Metal-binding</keyword>
<dbReference type="GO" id="GO:0016787">
    <property type="term" value="F:hydrolase activity"/>
    <property type="evidence" value="ECO:0007669"/>
    <property type="project" value="UniProtKB-KW"/>
</dbReference>
<comment type="similarity">
    <text evidence="2">Belongs to the metallo-beta-lactamase superfamily. Glyoxalase II family.</text>
</comment>
<evidence type="ECO:0000256" key="3">
    <source>
        <dbReference type="ARBA" id="ARBA00022723"/>
    </source>
</evidence>
<sequence length="330" mass="36357">MIPLCLYSSRQSIVPPLVLSNWLSQSSSATIWKGSRQSLSKARIQVTMNLTPLPDVKRLSPVCIRILGGNPGKFTLQGTNTYLLGSGKRRILIDSGEGKPAWAASLREVLKTEGATVETLLLSHWHHDHIGGIEDLRRIVPHVVVYKFDPGEGQTAIKDGQTFRTEGVTLTAHHTPGHTTDHVVFTLAEEDAMFTADNVLGQGTAVFEDMTTYLNSLEKMKTLFHGRAYPGHGELINDGLRKIAEYINHRKHREEQVVQVMKCAKADSRRNWTGMEIVKVIYKDVHADLHPAACAGVLQILGKLEEEGRATKADDGVDGNSWVLTGQAAL</sequence>
<gene>
    <name evidence="7" type="ORF">IF1G_02412</name>
</gene>
<reference evidence="7 8" key="1">
    <citation type="journal article" date="2019" name="Appl. Microbiol. Biotechnol.">
        <title>Genome sequence of Isaria javanica and comparative genome analysis insights into family S53 peptidase evolution in fungal entomopathogens.</title>
        <authorList>
            <person name="Lin R."/>
            <person name="Zhang X."/>
            <person name="Xin B."/>
            <person name="Zou M."/>
            <person name="Gao Y."/>
            <person name="Qin F."/>
            <person name="Hu Q."/>
            <person name="Xie B."/>
            <person name="Cheng X."/>
        </authorList>
    </citation>
    <scope>NUCLEOTIDE SEQUENCE [LARGE SCALE GENOMIC DNA]</scope>
    <source>
        <strain evidence="7 8">IJ1G</strain>
    </source>
</reference>
<evidence type="ECO:0000259" key="6">
    <source>
        <dbReference type="SMART" id="SM00849"/>
    </source>
</evidence>
<comment type="caution">
    <text evidence="7">The sequence shown here is derived from an EMBL/GenBank/DDBJ whole genome shotgun (WGS) entry which is preliminary data.</text>
</comment>
<organism evidence="7 8">
    <name type="scientific">Cordyceps javanica</name>
    <dbReference type="NCBI Taxonomy" id="43265"/>
    <lineage>
        <taxon>Eukaryota</taxon>
        <taxon>Fungi</taxon>
        <taxon>Dikarya</taxon>
        <taxon>Ascomycota</taxon>
        <taxon>Pezizomycotina</taxon>
        <taxon>Sordariomycetes</taxon>
        <taxon>Hypocreomycetidae</taxon>
        <taxon>Hypocreales</taxon>
        <taxon>Cordycipitaceae</taxon>
        <taxon>Cordyceps</taxon>
    </lineage>
</organism>
<evidence type="ECO:0000313" key="8">
    <source>
        <dbReference type="Proteomes" id="UP000315783"/>
    </source>
</evidence>
<protein>
    <submittedName>
        <fullName evidence="7">Metallo-beta-lactamase domain-containing protein</fullName>
    </submittedName>
</protein>
<accession>A0A545V9D6</accession>
<dbReference type="AlphaFoldDB" id="A0A545V9D6"/>
<dbReference type="InterPro" id="IPR036866">
    <property type="entry name" value="RibonucZ/Hydroxyglut_hydro"/>
</dbReference>
<evidence type="ECO:0000256" key="4">
    <source>
        <dbReference type="ARBA" id="ARBA00022801"/>
    </source>
</evidence>
<dbReference type="Gene3D" id="1.10.10.10">
    <property type="entry name" value="Winged helix-like DNA-binding domain superfamily/Winged helix DNA-binding domain"/>
    <property type="match status" value="1"/>
</dbReference>
<dbReference type="PANTHER" id="PTHR23131">
    <property type="entry name" value="ENDORIBONUCLEASE LACTB2"/>
    <property type="match status" value="1"/>
</dbReference>
<name>A0A545V9D6_9HYPO</name>
<dbReference type="InterPro" id="IPR001279">
    <property type="entry name" value="Metallo-B-lactamas"/>
</dbReference>
<evidence type="ECO:0000256" key="2">
    <source>
        <dbReference type="ARBA" id="ARBA00006759"/>
    </source>
</evidence>
<dbReference type="Proteomes" id="UP000315783">
    <property type="component" value="Unassembled WGS sequence"/>
</dbReference>
<keyword evidence="5" id="KW-0862">Zinc</keyword>
<dbReference type="InterPro" id="IPR050662">
    <property type="entry name" value="Sec-metab_biosynth-thioest"/>
</dbReference>
<comment type="cofactor">
    <cofactor evidence="1">
        <name>Zn(2+)</name>
        <dbReference type="ChEBI" id="CHEBI:29105"/>
    </cofactor>
</comment>
<dbReference type="InterPro" id="IPR036388">
    <property type="entry name" value="WH-like_DNA-bd_sf"/>
</dbReference>
<dbReference type="InterPro" id="IPR041516">
    <property type="entry name" value="LACTB2_WH"/>
</dbReference>
<proteinExistence type="inferred from homology"/>
<dbReference type="Gene3D" id="3.60.15.10">
    <property type="entry name" value="Ribonuclease Z/Hydroxyacylglutathione hydrolase-like"/>
    <property type="match status" value="1"/>
</dbReference>
<keyword evidence="4" id="KW-0378">Hydrolase</keyword>
<dbReference type="PANTHER" id="PTHR23131:SF0">
    <property type="entry name" value="ENDORIBONUCLEASE LACTB2"/>
    <property type="match status" value="1"/>
</dbReference>
<dbReference type="STRING" id="43265.A0A545V9D6"/>
<evidence type="ECO:0000256" key="1">
    <source>
        <dbReference type="ARBA" id="ARBA00001947"/>
    </source>
</evidence>
<dbReference type="SUPFAM" id="SSF56281">
    <property type="entry name" value="Metallo-hydrolase/oxidoreductase"/>
    <property type="match status" value="1"/>
</dbReference>
<dbReference type="FunFam" id="3.60.15.10:FF:000041">
    <property type="entry name" value="Metallo-beta-lactamase domain protein"/>
    <property type="match status" value="1"/>
</dbReference>